<dbReference type="InterPro" id="IPR036286">
    <property type="entry name" value="LexA/Signal_pep-like_sf"/>
</dbReference>
<dbReference type="Gene3D" id="1.10.260.40">
    <property type="entry name" value="lambda repressor-like DNA-binding domains"/>
    <property type="match status" value="1"/>
</dbReference>
<dbReference type="Gene3D" id="2.10.109.10">
    <property type="entry name" value="Umud Fragment, subunit A"/>
    <property type="match status" value="1"/>
</dbReference>
<dbReference type="PANTHER" id="PTHR40661:SF2">
    <property type="entry name" value="HTH-TYPE TRANSCRIPTIONAL REGULATOR PRTR"/>
    <property type="match status" value="1"/>
</dbReference>
<evidence type="ECO:0000256" key="1">
    <source>
        <dbReference type="ARBA" id="ARBA00023015"/>
    </source>
</evidence>
<keyword evidence="1" id="KW-0805">Transcription regulation</keyword>
<name>A0A074VZ40_9NEIS</name>
<protein>
    <submittedName>
        <fullName evidence="5">Putative transcriptional regulator</fullName>
    </submittedName>
</protein>
<dbReference type="Pfam" id="PF01381">
    <property type="entry name" value="HTH_3"/>
    <property type="match status" value="1"/>
</dbReference>
<dbReference type="GO" id="GO:0003677">
    <property type="term" value="F:DNA binding"/>
    <property type="evidence" value="ECO:0007669"/>
    <property type="project" value="UniProtKB-KW"/>
</dbReference>
<dbReference type="SUPFAM" id="SSF51306">
    <property type="entry name" value="LexA/Signal peptidase"/>
    <property type="match status" value="1"/>
</dbReference>
<sequence length="220" mass="25203">MLSDRIKQARKHVALSQQQVADRMGVSKTAVFKWENGHYEPKNLDILANILGVSLSWLREGRGSPFPATTTTLAAEVNIIAENQDQTLVPFYSSIEQAGSVQSKQLHIQHGKRISLRTELLERKKINPQMVVCFSVNDNSMEPIIPYGTIFAVDLNRTNIIDGNLYLIKQNHQYRIRKLYSMPYEEIRLHAFNTKEYSDVCIPANHIIIIGRIFYYAVEL</sequence>
<dbReference type="SMART" id="SM00530">
    <property type="entry name" value="HTH_XRE"/>
    <property type="match status" value="1"/>
</dbReference>
<dbReference type="InterPro" id="IPR001387">
    <property type="entry name" value="Cro/C1-type_HTH"/>
</dbReference>
<dbReference type="CDD" id="cd00093">
    <property type="entry name" value="HTH_XRE"/>
    <property type="match status" value="1"/>
</dbReference>
<reference evidence="5 6" key="1">
    <citation type="journal article" date="2014" name="PLoS Genet.">
        <title>Hidden diversity in honey bee gut symbionts detected by single-cell genomics.</title>
        <authorList>
            <person name="Engel P."/>
            <person name="Stepanauskas R."/>
            <person name="Moran N."/>
        </authorList>
    </citation>
    <scope>NUCLEOTIDE SEQUENCE [LARGE SCALE GENOMIC DNA]</scope>
    <source>
        <strain evidence="5 6">SCGC AB-598-J21</strain>
    </source>
</reference>
<dbReference type="SUPFAM" id="SSF47413">
    <property type="entry name" value="lambda repressor-like DNA-binding domains"/>
    <property type="match status" value="1"/>
</dbReference>
<gene>
    <name evidence="5" type="ORF">SASC598J21_017580</name>
</gene>
<dbReference type="PROSITE" id="PS50943">
    <property type="entry name" value="HTH_CROC1"/>
    <property type="match status" value="1"/>
</dbReference>
<dbReference type="EMBL" id="AVQL01000450">
    <property type="protein sequence ID" value="KEQ00489.1"/>
    <property type="molecule type" value="Genomic_DNA"/>
</dbReference>
<dbReference type="InterPro" id="IPR015927">
    <property type="entry name" value="Peptidase_S24_S26A/B/C"/>
</dbReference>
<comment type="caution">
    <text evidence="5">The sequence shown here is derived from an EMBL/GenBank/DDBJ whole genome shotgun (WGS) entry which is preliminary data.</text>
</comment>
<dbReference type="Proteomes" id="UP000027644">
    <property type="component" value="Unassembled WGS sequence"/>
</dbReference>
<keyword evidence="3" id="KW-0804">Transcription</keyword>
<evidence type="ECO:0000313" key="5">
    <source>
        <dbReference type="EMBL" id="KEQ00489.1"/>
    </source>
</evidence>
<feature type="domain" description="HTH cro/C1-type" evidence="4">
    <location>
        <begin position="6"/>
        <end position="58"/>
    </location>
</feature>
<organism evidence="5 6">
    <name type="scientific">Snodgrassella alvi SCGC AB-598-J21</name>
    <dbReference type="NCBI Taxonomy" id="1385367"/>
    <lineage>
        <taxon>Bacteria</taxon>
        <taxon>Pseudomonadati</taxon>
        <taxon>Pseudomonadota</taxon>
        <taxon>Betaproteobacteria</taxon>
        <taxon>Neisseriales</taxon>
        <taxon>Neisseriaceae</taxon>
        <taxon>Snodgrassella</taxon>
    </lineage>
</organism>
<dbReference type="CDD" id="cd06529">
    <property type="entry name" value="S24_LexA-like"/>
    <property type="match status" value="1"/>
</dbReference>
<accession>A0A074VZ40</accession>
<keyword evidence="2" id="KW-0238">DNA-binding</keyword>
<evidence type="ECO:0000259" key="4">
    <source>
        <dbReference type="PROSITE" id="PS50943"/>
    </source>
</evidence>
<evidence type="ECO:0000313" key="6">
    <source>
        <dbReference type="Proteomes" id="UP000027644"/>
    </source>
</evidence>
<dbReference type="InterPro" id="IPR039418">
    <property type="entry name" value="LexA-like"/>
</dbReference>
<evidence type="ECO:0000256" key="2">
    <source>
        <dbReference type="ARBA" id="ARBA00023125"/>
    </source>
</evidence>
<evidence type="ECO:0000256" key="3">
    <source>
        <dbReference type="ARBA" id="ARBA00023163"/>
    </source>
</evidence>
<dbReference type="Pfam" id="PF00717">
    <property type="entry name" value="Peptidase_S24"/>
    <property type="match status" value="1"/>
</dbReference>
<dbReference type="PANTHER" id="PTHR40661">
    <property type="match status" value="1"/>
</dbReference>
<dbReference type="AlphaFoldDB" id="A0A074VZ40"/>
<dbReference type="InterPro" id="IPR010982">
    <property type="entry name" value="Lambda_DNA-bd_dom_sf"/>
</dbReference>
<proteinExistence type="predicted"/>